<organism evidence="4 5">
    <name type="scientific">Albugo candida</name>
    <dbReference type="NCBI Taxonomy" id="65357"/>
    <lineage>
        <taxon>Eukaryota</taxon>
        <taxon>Sar</taxon>
        <taxon>Stramenopiles</taxon>
        <taxon>Oomycota</taxon>
        <taxon>Peronosporomycetes</taxon>
        <taxon>Albuginales</taxon>
        <taxon>Albuginaceae</taxon>
        <taxon>Albugo</taxon>
    </lineage>
</organism>
<dbReference type="InParanoid" id="A0A024G8M6"/>
<dbReference type="SUPFAM" id="SSF55031">
    <property type="entry name" value="Bacterial exopeptidase dimerisation domain"/>
    <property type="match status" value="1"/>
</dbReference>
<comment type="caution">
    <text evidence="4">The sequence shown here is derived from an EMBL/GenBank/DDBJ whole genome shotgun (WGS) entry which is preliminary data.</text>
</comment>
<feature type="domain" description="Peptidase M20 dimerisation" evidence="3">
    <location>
        <begin position="210"/>
        <end position="322"/>
    </location>
</feature>
<name>A0A024G8M6_9STRA</name>
<dbReference type="EMBL" id="CAIX01000037">
    <property type="protein sequence ID" value="CCI42682.1"/>
    <property type="molecule type" value="Genomic_DNA"/>
</dbReference>
<dbReference type="Pfam" id="PF01546">
    <property type="entry name" value="Peptidase_M20"/>
    <property type="match status" value="1"/>
</dbReference>
<dbReference type="Proteomes" id="UP000053237">
    <property type="component" value="Unassembled WGS sequence"/>
</dbReference>
<dbReference type="AlphaFoldDB" id="A0A024G8M6"/>
<dbReference type="InterPro" id="IPR002933">
    <property type="entry name" value="Peptidase_M20"/>
</dbReference>
<keyword evidence="2" id="KW-0378">Hydrolase</keyword>
<accession>A0A024G8M6</accession>
<evidence type="ECO:0000259" key="3">
    <source>
        <dbReference type="Pfam" id="PF07687"/>
    </source>
</evidence>
<dbReference type="Pfam" id="PF07687">
    <property type="entry name" value="M20_dimer"/>
    <property type="match status" value="1"/>
</dbReference>
<evidence type="ECO:0000313" key="4">
    <source>
        <dbReference type="EMBL" id="CCI42682.1"/>
    </source>
</evidence>
<protein>
    <recommendedName>
        <fullName evidence="3">Peptidase M20 dimerisation domain-containing protein</fullName>
    </recommendedName>
</protein>
<dbReference type="Gene3D" id="3.40.630.10">
    <property type="entry name" value="Zn peptidases"/>
    <property type="match status" value="1"/>
</dbReference>
<dbReference type="STRING" id="65357.A0A024G8M6"/>
<reference evidence="4 5" key="1">
    <citation type="submission" date="2012-05" db="EMBL/GenBank/DDBJ databases">
        <title>Recombination and specialization in a pathogen metapopulation.</title>
        <authorList>
            <person name="Gardiner A."/>
            <person name="Kemen E."/>
            <person name="Schultz-Larsen T."/>
            <person name="MacLean D."/>
            <person name="Van Oosterhout C."/>
            <person name="Jones J.D.G."/>
        </authorList>
    </citation>
    <scope>NUCLEOTIDE SEQUENCE [LARGE SCALE GENOMIC DNA]</scope>
    <source>
        <strain evidence="4 5">Ac Nc2</strain>
    </source>
</reference>
<dbReference type="PANTHER" id="PTHR43808">
    <property type="entry name" value="ACETYLORNITHINE DEACETYLASE"/>
    <property type="match status" value="1"/>
</dbReference>
<evidence type="ECO:0000256" key="1">
    <source>
        <dbReference type="ARBA" id="ARBA00022723"/>
    </source>
</evidence>
<dbReference type="PANTHER" id="PTHR43808:SF3">
    <property type="entry name" value="ACETYLORNITHINE DEACETYLASE"/>
    <property type="match status" value="1"/>
</dbReference>
<dbReference type="InterPro" id="IPR011650">
    <property type="entry name" value="Peptidase_M20_dimer"/>
</dbReference>
<dbReference type="GO" id="GO:0016787">
    <property type="term" value="F:hydrolase activity"/>
    <property type="evidence" value="ECO:0007669"/>
    <property type="project" value="UniProtKB-KW"/>
</dbReference>
<evidence type="ECO:0000313" key="5">
    <source>
        <dbReference type="Proteomes" id="UP000053237"/>
    </source>
</evidence>
<proteinExistence type="predicted"/>
<dbReference type="Gene3D" id="3.30.70.360">
    <property type="match status" value="1"/>
</dbReference>
<evidence type="ECO:0000256" key="2">
    <source>
        <dbReference type="ARBA" id="ARBA00022801"/>
    </source>
</evidence>
<keyword evidence="1" id="KW-0479">Metal-binding</keyword>
<dbReference type="OrthoDB" id="7832001at2759"/>
<keyword evidence="5" id="KW-1185">Reference proteome</keyword>
<dbReference type="GO" id="GO:0046872">
    <property type="term" value="F:metal ion binding"/>
    <property type="evidence" value="ECO:0007669"/>
    <property type="project" value="UniProtKB-KW"/>
</dbReference>
<sequence length="446" mass="48643">MSLTDFKLDENAYVELLRKMIGVAEKIQNAPSLGLVPQENLVSDFILEALRPYTTASKNPNKGSLTVERYEFVAGRGNVIITYTPPNLQNVALEPGQTVAFIGSHLDVVPANPEGWDRNPFELSVEGDKLFGRGTTDCLGHVALLTEFFIELASKDIPLQTVVAAVFIASEENSEIPGVGVEELLKRGKIDFLKQGPVIWVDCSDSQPCIGTAGAITWTLKATGKLGHSGLPNLGINALELGMDAVKHIQTRFYQDFGPKDEEKTYNFSCPSTMKPTVIESSTNGLNQIPPWVKISGDVRLSPFYDVAEMMAKVTTYVDELNSNIGCLETGRGPSSKYSLPMEGVHGKVELTFHPNYFEGIACSLDSIGYKALSKAIEDVKGSVKPFSISGSLPLVRDLQRAGLDLTLVGFGKSAVYHGDNEYCLLSDMKDAFKILARVVHYVKNL</sequence>
<dbReference type="InterPro" id="IPR050072">
    <property type="entry name" value="Peptidase_M20A"/>
</dbReference>
<gene>
    <name evidence="4" type="ORF">BN9_034660</name>
</gene>
<dbReference type="InterPro" id="IPR036264">
    <property type="entry name" value="Bact_exopeptidase_dim_dom"/>
</dbReference>
<dbReference type="SUPFAM" id="SSF53187">
    <property type="entry name" value="Zn-dependent exopeptidases"/>
    <property type="match status" value="1"/>
</dbReference>